<name>A0A8J8TPX3_9EURY</name>
<keyword evidence="2" id="KW-1185">Reference proteome</keyword>
<dbReference type="PANTHER" id="PTHR43162">
    <property type="match status" value="1"/>
</dbReference>
<evidence type="ECO:0000313" key="1">
    <source>
        <dbReference type="EMBL" id="TYL37883.1"/>
    </source>
</evidence>
<dbReference type="EMBL" id="PHNJ01000007">
    <property type="protein sequence ID" value="TYL37883.1"/>
    <property type="molecule type" value="Genomic_DNA"/>
</dbReference>
<dbReference type="OrthoDB" id="213145at2157"/>
<proteinExistence type="predicted"/>
<dbReference type="Gene3D" id="3.90.25.10">
    <property type="entry name" value="UDP-galactose 4-epimerase, domain 1"/>
    <property type="match status" value="1"/>
</dbReference>
<comment type="caution">
    <text evidence="1">The sequence shown here is derived from an EMBL/GenBank/DDBJ whole genome shotgun (WGS) entry which is preliminary data.</text>
</comment>
<reference evidence="1" key="1">
    <citation type="submission" date="2017-11" db="EMBL/GenBank/DDBJ databases">
        <authorList>
            <person name="Kajale S.C."/>
            <person name="Sharma A."/>
        </authorList>
    </citation>
    <scope>NUCLEOTIDE SEQUENCE</scope>
    <source>
        <strain evidence="1">LS1_42</strain>
    </source>
</reference>
<dbReference type="Proteomes" id="UP000766904">
    <property type="component" value="Unassembled WGS sequence"/>
</dbReference>
<accession>A0A8J8TPX3</accession>
<protein>
    <recommendedName>
        <fullName evidence="3">NmrA-like domain-containing protein</fullName>
    </recommendedName>
</protein>
<dbReference type="PANTHER" id="PTHR43162:SF1">
    <property type="entry name" value="PRESTALK A DIFFERENTIATION PROTEIN A"/>
    <property type="match status" value="1"/>
</dbReference>
<dbReference type="SUPFAM" id="SSF51735">
    <property type="entry name" value="NAD(P)-binding Rossmann-fold domains"/>
    <property type="match status" value="1"/>
</dbReference>
<evidence type="ECO:0008006" key="3">
    <source>
        <dbReference type="Google" id="ProtNLM"/>
    </source>
</evidence>
<dbReference type="Gene3D" id="3.40.50.720">
    <property type="entry name" value="NAD(P)-binding Rossmann-like Domain"/>
    <property type="match status" value="1"/>
</dbReference>
<dbReference type="InterPro" id="IPR051604">
    <property type="entry name" value="Ergot_Alk_Oxidoreductase"/>
</dbReference>
<dbReference type="RefSeq" id="WP_148858655.1">
    <property type="nucleotide sequence ID" value="NZ_PHNJ01000007.1"/>
</dbReference>
<dbReference type="InterPro" id="IPR036291">
    <property type="entry name" value="NAD(P)-bd_dom_sf"/>
</dbReference>
<dbReference type="AlphaFoldDB" id="A0A8J8TPX3"/>
<organism evidence="1 2">
    <name type="scientific">Natronococcus pandeyae</name>
    <dbReference type="NCBI Taxonomy" id="2055836"/>
    <lineage>
        <taxon>Archaea</taxon>
        <taxon>Methanobacteriati</taxon>
        <taxon>Methanobacteriota</taxon>
        <taxon>Stenosarchaea group</taxon>
        <taxon>Halobacteria</taxon>
        <taxon>Halobacteriales</taxon>
        <taxon>Natrialbaceae</taxon>
        <taxon>Natronococcus</taxon>
    </lineage>
</organism>
<gene>
    <name evidence="1" type="ORF">CV102_14230</name>
</gene>
<sequence>MSVSPHVLTESGHDGTAYELTGPKALTHEEMAETLTRVLGRPIRYVRISDEDYRQTLLASGASEEIADASVDANRYVRSVPSTVTSSVRDVTGREPISFEGFCRDRAAALAATS</sequence>
<evidence type="ECO:0000313" key="2">
    <source>
        <dbReference type="Proteomes" id="UP000766904"/>
    </source>
</evidence>